<dbReference type="Proteomes" id="UP001065593">
    <property type="component" value="Unassembled WGS sequence"/>
</dbReference>
<dbReference type="InterPro" id="IPR028349">
    <property type="entry name" value="PafC-like"/>
</dbReference>
<dbReference type="SMART" id="SM00420">
    <property type="entry name" value="HTH_DEOR"/>
    <property type="match status" value="1"/>
</dbReference>
<dbReference type="EMBL" id="BRZA01000004">
    <property type="protein sequence ID" value="GLC89907.1"/>
    <property type="molecule type" value="Genomic_DNA"/>
</dbReference>
<organism evidence="4 5">
    <name type="scientific">Lysinibacillus piscis</name>
    <dbReference type="NCBI Taxonomy" id="2518931"/>
    <lineage>
        <taxon>Bacteria</taxon>
        <taxon>Bacillati</taxon>
        <taxon>Bacillota</taxon>
        <taxon>Bacilli</taxon>
        <taxon>Bacillales</taxon>
        <taxon>Bacillaceae</taxon>
        <taxon>Lysinibacillus</taxon>
    </lineage>
</organism>
<sequence length="304" mass="35007">MKIERLLMMVVLLLNRQKVTAQELADLLHVSVRTVYRDIETLSCAGVPVMSQQGVHGGISLMDGYRMDKQVLTKDELASLAIAVKSVLTTYEDAHAEAVLEKLASVADDTMKQVVEQLVIDGSPWGQQAVFKEQMTLLKTAIQKKCCVCFSYSTTEGQLSERLIEPHTLVQKGKAWYLYGYCRAKEDFRLFKVLRMKNLQLSELTFERRELQLADLPWNQQWHQPQNVVELVLSFEQSILTLIEESFGAEHVDREQLLVRITLPENEWLYGFLLSFGHRVRILQPQHIKDIIMERAQQIANLYQ</sequence>
<dbReference type="Gene3D" id="1.10.10.10">
    <property type="entry name" value="Winged helix-like DNA-binding domain superfamily/Winged helix DNA-binding domain"/>
    <property type="match status" value="1"/>
</dbReference>
<protein>
    <submittedName>
        <fullName evidence="4">HTH-type transcriptional regulator YobV</fullName>
    </submittedName>
</protein>
<dbReference type="InterPro" id="IPR036388">
    <property type="entry name" value="WH-like_DNA-bd_sf"/>
</dbReference>
<dbReference type="PROSITE" id="PS51000">
    <property type="entry name" value="HTH_DEOR_2"/>
    <property type="match status" value="1"/>
</dbReference>
<dbReference type="InterPro" id="IPR057727">
    <property type="entry name" value="WCX_dom"/>
</dbReference>
<dbReference type="SUPFAM" id="SSF46785">
    <property type="entry name" value="Winged helix' DNA-binding domain"/>
    <property type="match status" value="1"/>
</dbReference>
<feature type="domain" description="HTH deoR-type" evidence="3">
    <location>
        <begin position="2"/>
        <end position="61"/>
    </location>
</feature>
<keyword evidence="5" id="KW-1185">Reference proteome</keyword>
<reference evidence="4" key="1">
    <citation type="submission" date="2022-08" db="EMBL/GenBank/DDBJ databases">
        <title>Draft genome sequence of Lysinibacillus sp. strain KH24.</title>
        <authorList>
            <person name="Kanbe H."/>
            <person name="Itoh H."/>
        </authorList>
    </citation>
    <scope>NUCLEOTIDE SEQUENCE</scope>
    <source>
        <strain evidence="4">KH24</strain>
    </source>
</reference>
<dbReference type="Pfam" id="PF13280">
    <property type="entry name" value="WYL"/>
    <property type="match status" value="1"/>
</dbReference>
<evidence type="ECO:0000259" key="3">
    <source>
        <dbReference type="PROSITE" id="PS51000"/>
    </source>
</evidence>
<dbReference type="InterPro" id="IPR036390">
    <property type="entry name" value="WH_DNA-bd_sf"/>
</dbReference>
<dbReference type="InterPro" id="IPR051534">
    <property type="entry name" value="CBASS_pafABC_assoc_protein"/>
</dbReference>
<name>A0ABQ5NNF6_9BACI</name>
<evidence type="ECO:0000256" key="2">
    <source>
        <dbReference type="ARBA" id="ARBA00023163"/>
    </source>
</evidence>
<evidence type="ECO:0000256" key="1">
    <source>
        <dbReference type="ARBA" id="ARBA00023015"/>
    </source>
</evidence>
<dbReference type="RefSeq" id="WP_264989809.1">
    <property type="nucleotide sequence ID" value="NZ_BRZA01000004.1"/>
</dbReference>
<dbReference type="PROSITE" id="PS52050">
    <property type="entry name" value="WYL"/>
    <property type="match status" value="1"/>
</dbReference>
<dbReference type="Pfam" id="PF08279">
    <property type="entry name" value="HTH_11"/>
    <property type="match status" value="1"/>
</dbReference>
<comment type="caution">
    <text evidence="4">The sequence shown here is derived from an EMBL/GenBank/DDBJ whole genome shotgun (WGS) entry which is preliminary data.</text>
</comment>
<dbReference type="Pfam" id="PF25583">
    <property type="entry name" value="WCX"/>
    <property type="match status" value="1"/>
</dbReference>
<evidence type="ECO:0000313" key="5">
    <source>
        <dbReference type="Proteomes" id="UP001065593"/>
    </source>
</evidence>
<dbReference type="PIRSF" id="PIRSF016838">
    <property type="entry name" value="PafC"/>
    <property type="match status" value="1"/>
</dbReference>
<keyword evidence="1" id="KW-0805">Transcription regulation</keyword>
<dbReference type="PANTHER" id="PTHR34580">
    <property type="match status" value="1"/>
</dbReference>
<gene>
    <name evidence="4" type="primary">yobV</name>
    <name evidence="4" type="ORF">LYSBPC_30340</name>
</gene>
<keyword evidence="2" id="KW-0804">Transcription</keyword>
<evidence type="ECO:0000313" key="4">
    <source>
        <dbReference type="EMBL" id="GLC89907.1"/>
    </source>
</evidence>
<accession>A0ABQ5NNF6</accession>
<proteinExistence type="predicted"/>
<dbReference type="InterPro" id="IPR026881">
    <property type="entry name" value="WYL_dom"/>
</dbReference>
<dbReference type="InterPro" id="IPR013196">
    <property type="entry name" value="HTH_11"/>
</dbReference>
<dbReference type="PANTHER" id="PTHR34580:SF8">
    <property type="entry name" value="WYL DOMAIN-CONTAINING PROTEIN"/>
    <property type="match status" value="1"/>
</dbReference>
<dbReference type="InterPro" id="IPR001034">
    <property type="entry name" value="DeoR_HTH"/>
</dbReference>